<comment type="subcellular location">
    <subcellularLocation>
        <location evidence="1">Cell membrane</location>
        <topology evidence="1">Multi-pass membrane protein</topology>
    </subcellularLocation>
</comment>
<dbReference type="AlphaFoldDB" id="A0A4R2TRX4"/>
<accession>A0A4R2TRX4</accession>
<dbReference type="Proteomes" id="UP000295504">
    <property type="component" value="Unassembled WGS sequence"/>
</dbReference>
<dbReference type="GO" id="GO:0005886">
    <property type="term" value="C:plasma membrane"/>
    <property type="evidence" value="ECO:0007669"/>
    <property type="project" value="UniProtKB-SubCell"/>
</dbReference>
<feature type="domain" description="ABC3 transporter permease C-terminal" evidence="12">
    <location>
        <begin position="177"/>
        <end position="298"/>
    </location>
</feature>
<dbReference type="Gene3D" id="3.30.70.3040">
    <property type="match status" value="1"/>
</dbReference>
<evidence type="ECO:0000256" key="4">
    <source>
        <dbReference type="ARBA" id="ARBA00022475"/>
    </source>
</evidence>
<comment type="function">
    <text evidence="10">Part of the ABC transporter FtsEX involved in asymmetric cellular division facilitating the initiation of sporulation.</text>
</comment>
<evidence type="ECO:0000256" key="2">
    <source>
        <dbReference type="ARBA" id="ARBA00007379"/>
    </source>
</evidence>
<keyword evidence="9 10" id="KW-0131">Cell cycle</keyword>
<evidence type="ECO:0000256" key="7">
    <source>
        <dbReference type="ARBA" id="ARBA00022989"/>
    </source>
</evidence>
<dbReference type="EMBL" id="SLYC01000003">
    <property type="protein sequence ID" value="TCQ06608.1"/>
    <property type="molecule type" value="Genomic_DNA"/>
</dbReference>
<name>A0A4R2TRX4_9FIRM</name>
<reference evidence="14 15" key="1">
    <citation type="submission" date="2019-03" db="EMBL/GenBank/DDBJ databases">
        <title>Genomic Encyclopedia of Type Strains, Phase IV (KMG-IV): sequencing the most valuable type-strain genomes for metagenomic binning, comparative biology and taxonomic classification.</title>
        <authorList>
            <person name="Goeker M."/>
        </authorList>
    </citation>
    <scope>NUCLEOTIDE SEQUENCE [LARGE SCALE GENOMIC DNA]</scope>
    <source>
        <strain evidence="14 15">DSM 100013</strain>
    </source>
</reference>
<evidence type="ECO:0000259" key="13">
    <source>
        <dbReference type="Pfam" id="PF18075"/>
    </source>
</evidence>
<keyword evidence="8 10" id="KW-0472">Membrane</keyword>
<dbReference type="InterPro" id="IPR003838">
    <property type="entry name" value="ABC3_permease_C"/>
</dbReference>
<evidence type="ECO:0000256" key="10">
    <source>
        <dbReference type="PIRNR" id="PIRNR003097"/>
    </source>
</evidence>
<feature type="transmembrane region" description="Helical" evidence="11">
    <location>
        <begin position="27"/>
        <end position="48"/>
    </location>
</feature>
<feature type="transmembrane region" description="Helical" evidence="11">
    <location>
        <begin position="272"/>
        <end position="294"/>
    </location>
</feature>
<comment type="caution">
    <text evidence="14">The sequence shown here is derived from an EMBL/GenBank/DDBJ whole genome shotgun (WGS) entry which is preliminary data.</text>
</comment>
<dbReference type="Pfam" id="PF18075">
    <property type="entry name" value="FtsX_ECD"/>
    <property type="match status" value="1"/>
</dbReference>
<dbReference type="NCBIfam" id="NF038347">
    <property type="entry name" value="FtsX_Gpos"/>
    <property type="match status" value="1"/>
</dbReference>
<evidence type="ECO:0000256" key="6">
    <source>
        <dbReference type="ARBA" id="ARBA00022692"/>
    </source>
</evidence>
<evidence type="ECO:0000256" key="5">
    <source>
        <dbReference type="ARBA" id="ARBA00022618"/>
    </source>
</evidence>
<evidence type="ECO:0000256" key="3">
    <source>
        <dbReference type="ARBA" id="ARBA00021907"/>
    </source>
</evidence>
<feature type="transmembrane region" description="Helical" evidence="11">
    <location>
        <begin position="218"/>
        <end position="241"/>
    </location>
</feature>
<dbReference type="PANTHER" id="PTHR47755">
    <property type="entry name" value="CELL DIVISION PROTEIN FTSX"/>
    <property type="match status" value="1"/>
</dbReference>
<keyword evidence="4 10" id="KW-1003">Cell membrane</keyword>
<organism evidence="14 15">
    <name type="scientific">Serpentinicella alkaliphila</name>
    <dbReference type="NCBI Taxonomy" id="1734049"/>
    <lineage>
        <taxon>Bacteria</taxon>
        <taxon>Bacillati</taxon>
        <taxon>Bacillota</taxon>
        <taxon>Clostridia</taxon>
        <taxon>Peptostreptococcales</taxon>
        <taxon>Natronincolaceae</taxon>
        <taxon>Serpentinicella</taxon>
    </lineage>
</organism>
<dbReference type="GO" id="GO:0051301">
    <property type="term" value="P:cell division"/>
    <property type="evidence" value="ECO:0007669"/>
    <property type="project" value="UniProtKB-KW"/>
</dbReference>
<gene>
    <name evidence="14" type="ORF">EDD79_100333</name>
</gene>
<dbReference type="PANTHER" id="PTHR47755:SF1">
    <property type="entry name" value="CELL DIVISION PROTEIN FTSX"/>
    <property type="match status" value="1"/>
</dbReference>
<dbReference type="Pfam" id="PF02687">
    <property type="entry name" value="FtsX"/>
    <property type="match status" value="1"/>
</dbReference>
<feature type="transmembrane region" description="Helical" evidence="11">
    <location>
        <begin position="174"/>
        <end position="198"/>
    </location>
</feature>
<feature type="domain" description="FtsX extracellular" evidence="13">
    <location>
        <begin position="64"/>
        <end position="154"/>
    </location>
</feature>
<evidence type="ECO:0000313" key="15">
    <source>
        <dbReference type="Proteomes" id="UP000295504"/>
    </source>
</evidence>
<dbReference type="InterPro" id="IPR004513">
    <property type="entry name" value="FtsX"/>
</dbReference>
<dbReference type="PIRSF" id="PIRSF003097">
    <property type="entry name" value="FtsX"/>
    <property type="match status" value="1"/>
</dbReference>
<keyword evidence="6 11" id="KW-0812">Transmembrane</keyword>
<evidence type="ECO:0000256" key="1">
    <source>
        <dbReference type="ARBA" id="ARBA00004651"/>
    </source>
</evidence>
<comment type="similarity">
    <text evidence="2 10">Belongs to the ABC-4 integral membrane protein family. FtsX subfamily.</text>
</comment>
<evidence type="ECO:0000259" key="12">
    <source>
        <dbReference type="Pfam" id="PF02687"/>
    </source>
</evidence>
<dbReference type="InterPro" id="IPR058204">
    <property type="entry name" value="FtsX_firmicutes-type"/>
</dbReference>
<dbReference type="InterPro" id="IPR040690">
    <property type="entry name" value="FtsX_ECD"/>
</dbReference>
<protein>
    <recommendedName>
        <fullName evidence="3 10">Cell division protein FtsX</fullName>
    </recommendedName>
</protein>
<sequence length="300" mass="33857">MIMKIKTFRYMFKQGIIGIWRNRGMSLASVTTVAASLMILGVIITLVLNINGVAFMLQNQFDTIQVYLEDEIPVEQITSIGVEIGKIEGIANIEFVSKEQALQTFKNGWGEQGYLLESLESNPLPNSYVIHLEKIENADMVVSELSKLSGIDEVKYYKDIIDNLLRIAQYIRRFGWALISILIVIAMFIISNTIKLTLNARRQEVNIMKYVGATNWFIRWPFIIEGIILGFIGALVSTVIINFTYQSAFELITTRVYVILSSYMILPTDMLPRVIVMFTVIGCGVGALGSIISLRKHLKV</sequence>
<evidence type="ECO:0000256" key="11">
    <source>
        <dbReference type="SAM" id="Phobius"/>
    </source>
</evidence>
<evidence type="ECO:0000256" key="8">
    <source>
        <dbReference type="ARBA" id="ARBA00023136"/>
    </source>
</evidence>
<evidence type="ECO:0000256" key="9">
    <source>
        <dbReference type="ARBA" id="ARBA00023306"/>
    </source>
</evidence>
<evidence type="ECO:0000313" key="14">
    <source>
        <dbReference type="EMBL" id="TCQ06608.1"/>
    </source>
</evidence>
<keyword evidence="5 10" id="KW-0132">Cell division</keyword>
<keyword evidence="7 11" id="KW-1133">Transmembrane helix</keyword>
<keyword evidence="15" id="KW-1185">Reference proteome</keyword>
<proteinExistence type="inferred from homology"/>